<dbReference type="Pfam" id="PF00126">
    <property type="entry name" value="HTH_1"/>
    <property type="match status" value="1"/>
</dbReference>
<dbReference type="InterPro" id="IPR036390">
    <property type="entry name" value="WH_DNA-bd_sf"/>
</dbReference>
<dbReference type="SUPFAM" id="SSF53850">
    <property type="entry name" value="Periplasmic binding protein-like II"/>
    <property type="match status" value="1"/>
</dbReference>
<gene>
    <name evidence="6" type="ORF">GPA26_21040</name>
</gene>
<evidence type="ECO:0000256" key="2">
    <source>
        <dbReference type="ARBA" id="ARBA00023015"/>
    </source>
</evidence>
<keyword evidence="3" id="KW-0238">DNA-binding</keyword>
<dbReference type="InterPro" id="IPR036388">
    <property type="entry name" value="WH-like_DNA-bd_sf"/>
</dbReference>
<feature type="domain" description="HTH lysR-type" evidence="5">
    <location>
        <begin position="10"/>
        <end position="67"/>
    </location>
</feature>
<evidence type="ECO:0000256" key="3">
    <source>
        <dbReference type="ARBA" id="ARBA00023125"/>
    </source>
</evidence>
<keyword evidence="2" id="KW-0805">Transcription regulation</keyword>
<keyword evidence="4" id="KW-0804">Transcription</keyword>
<proteinExistence type="inferred from homology"/>
<dbReference type="PANTHER" id="PTHR30118">
    <property type="entry name" value="HTH-TYPE TRANSCRIPTIONAL REGULATOR LEUO-RELATED"/>
    <property type="match status" value="1"/>
</dbReference>
<organism evidence="6 7">
    <name type="scientific">Aromatoleum petrolei</name>
    <dbReference type="NCBI Taxonomy" id="76116"/>
    <lineage>
        <taxon>Bacteria</taxon>
        <taxon>Pseudomonadati</taxon>
        <taxon>Pseudomonadota</taxon>
        <taxon>Betaproteobacteria</taxon>
        <taxon>Rhodocyclales</taxon>
        <taxon>Rhodocyclaceae</taxon>
        <taxon>Aromatoleum</taxon>
    </lineage>
</organism>
<evidence type="ECO:0000259" key="5">
    <source>
        <dbReference type="PROSITE" id="PS50931"/>
    </source>
</evidence>
<accession>A0ABX1MSL3</accession>
<dbReference type="EMBL" id="WTVR01000059">
    <property type="protein sequence ID" value="NMF90953.1"/>
    <property type="molecule type" value="Genomic_DNA"/>
</dbReference>
<name>A0ABX1MSL3_9RHOO</name>
<evidence type="ECO:0000256" key="4">
    <source>
        <dbReference type="ARBA" id="ARBA00023163"/>
    </source>
</evidence>
<dbReference type="Gene3D" id="3.40.190.10">
    <property type="entry name" value="Periplasmic binding protein-like II"/>
    <property type="match status" value="2"/>
</dbReference>
<dbReference type="PROSITE" id="PS50931">
    <property type="entry name" value="HTH_LYSR"/>
    <property type="match status" value="1"/>
</dbReference>
<sequence>MSARDPDRTLDPYLLRVFCQLVAERNVSRVAVRMNQSQPAISAALKTLREIFGDRLLVREKDGMVPTERALQLAEHARRALEEIDQLTGGAASFSPVESRHTFRVGAPEYLAPVFMASFAERFRREAPNASLVVESLGPNVDFEKALAEGRLDIVIGNWPEPPERMRMSMLLEDEIVCLVSSRHPAARRGLTEKQYLSATHIVPLPYSLSQRGLIDMHLAGMRVSRDSRVIVQSFYLAPYLLPGTDLVFTTSRHFARFYANLLPLAIVASPIAFPPMRFYQLWHDRTQDSESHRWLRRLLLECGRNVQ</sequence>
<evidence type="ECO:0000313" key="7">
    <source>
        <dbReference type="Proteomes" id="UP000652074"/>
    </source>
</evidence>
<dbReference type="InterPro" id="IPR050389">
    <property type="entry name" value="LysR-type_TF"/>
</dbReference>
<comment type="caution">
    <text evidence="6">The sequence shown here is derived from an EMBL/GenBank/DDBJ whole genome shotgun (WGS) entry which is preliminary data.</text>
</comment>
<dbReference type="Gene3D" id="1.10.10.10">
    <property type="entry name" value="Winged helix-like DNA-binding domain superfamily/Winged helix DNA-binding domain"/>
    <property type="match status" value="1"/>
</dbReference>
<dbReference type="RefSeq" id="WP_169208283.1">
    <property type="nucleotide sequence ID" value="NZ_CP059560.1"/>
</dbReference>
<dbReference type="InterPro" id="IPR005119">
    <property type="entry name" value="LysR_subst-bd"/>
</dbReference>
<dbReference type="PANTHER" id="PTHR30118:SF15">
    <property type="entry name" value="TRANSCRIPTIONAL REGULATORY PROTEIN"/>
    <property type="match status" value="1"/>
</dbReference>
<dbReference type="Pfam" id="PF03466">
    <property type="entry name" value="LysR_substrate"/>
    <property type="match status" value="1"/>
</dbReference>
<keyword evidence="7" id="KW-1185">Reference proteome</keyword>
<comment type="similarity">
    <text evidence="1">Belongs to the LysR transcriptional regulatory family.</text>
</comment>
<protein>
    <submittedName>
        <fullName evidence="6">LysR family transcriptional regulator</fullName>
    </submittedName>
</protein>
<dbReference type="InterPro" id="IPR000847">
    <property type="entry name" value="LysR_HTH_N"/>
</dbReference>
<reference evidence="6 7" key="1">
    <citation type="submission" date="2019-12" db="EMBL/GenBank/DDBJ databases">
        <title>Comparative genomics gives insights into the taxonomy of the Azoarcus-Aromatoleum group and reveals separate origins of nif in the plant-associated Azoarcus and non-plant-associated Aromatoleum sub-groups.</title>
        <authorList>
            <person name="Lafos M."/>
            <person name="Maluk M."/>
            <person name="Batista M."/>
            <person name="Junghare M."/>
            <person name="Carmona M."/>
            <person name="Faoro H."/>
            <person name="Cruz L.M."/>
            <person name="Battistoni F."/>
            <person name="De Souza E."/>
            <person name="Pedrosa F."/>
            <person name="Chen W.-M."/>
            <person name="Poole P.S."/>
            <person name="Dixon R.A."/>
            <person name="James E.K."/>
        </authorList>
    </citation>
    <scope>NUCLEOTIDE SEQUENCE [LARGE SCALE GENOMIC DNA]</scope>
    <source>
        <strain evidence="6 7">ToN1</strain>
    </source>
</reference>
<dbReference type="PRINTS" id="PR00039">
    <property type="entry name" value="HTHLYSR"/>
</dbReference>
<evidence type="ECO:0000256" key="1">
    <source>
        <dbReference type="ARBA" id="ARBA00009437"/>
    </source>
</evidence>
<dbReference type="SUPFAM" id="SSF46785">
    <property type="entry name" value="Winged helix' DNA-binding domain"/>
    <property type="match status" value="1"/>
</dbReference>
<evidence type="ECO:0000313" key="6">
    <source>
        <dbReference type="EMBL" id="NMF90953.1"/>
    </source>
</evidence>
<dbReference type="Proteomes" id="UP000652074">
    <property type="component" value="Unassembled WGS sequence"/>
</dbReference>